<sequence>MQHVKRGQQQQQQQRIVLSRTAMSMARAPVVRSWGATGQVSELWRDALQRDNRLSGPVMRLLGVRTQVASILSFAAPVLQPSSISETSFPRTLETCRTKAICWLSVRAAACTASSSFGSKRKNMIQRNCDRSAPLLTVAAGWSMQRNAKIMFLGPRTPFRKLTTVGVVLLKATAPTEQKETQPLWYTGVIRRNRPEAEDLFLLECVVPQEIVTSYHVPGQYVMLRRDSMQAKPGFFSITSPPHHHPDAADCIELLVKQVDRTRWLCALTPGSSVEVTVAQGSGFALRSDTRDAIRHVLLFATGSGIAPIRAVLEDDRFLAHMDSVKLYYGCRNLHRMAYQERFAQWQQERGVQVVPVLSQPDTSWTGERGYVQHALERDGVQTPPEQTLVFLCGLPGMTSAVEAYLLKQGLKKQHILYNF</sequence>
<evidence type="ECO:0000256" key="3">
    <source>
        <dbReference type="ARBA" id="ARBA00022827"/>
    </source>
</evidence>
<dbReference type="Gene3D" id="2.40.30.10">
    <property type="entry name" value="Translation factors"/>
    <property type="match status" value="1"/>
</dbReference>
<dbReference type="GeneID" id="16992465"/>
<dbReference type="OrthoDB" id="1856718at2759"/>
<name>M1V6K3_CYAM1</name>
<feature type="domain" description="FAD-binding FR-type" evidence="4">
    <location>
        <begin position="183"/>
        <end position="287"/>
    </location>
</feature>
<dbReference type="Proteomes" id="UP000007014">
    <property type="component" value="Chromosome 3"/>
</dbReference>
<evidence type="ECO:0000313" key="5">
    <source>
        <dbReference type="EMBL" id="BAM79014.1"/>
    </source>
</evidence>
<dbReference type="PROSITE" id="PS51384">
    <property type="entry name" value="FAD_FR"/>
    <property type="match status" value="1"/>
</dbReference>
<organism evidence="5 6">
    <name type="scientific">Cyanidioschyzon merolae (strain NIES-3377 / 10D)</name>
    <name type="common">Unicellular red alga</name>
    <dbReference type="NCBI Taxonomy" id="280699"/>
    <lineage>
        <taxon>Eukaryota</taxon>
        <taxon>Rhodophyta</taxon>
        <taxon>Bangiophyceae</taxon>
        <taxon>Cyanidiales</taxon>
        <taxon>Cyanidiaceae</taxon>
        <taxon>Cyanidioschyzon</taxon>
    </lineage>
</organism>
<dbReference type="InterPro" id="IPR039261">
    <property type="entry name" value="FNR_nucleotide-bd"/>
</dbReference>
<dbReference type="Gene3D" id="3.40.50.80">
    <property type="entry name" value="Nucleotide-binding domain of ferredoxin-NADP reductase (FNR) module"/>
    <property type="match status" value="1"/>
</dbReference>
<gene>
    <name evidence="5" type="ORF">CYME_CMC076C</name>
</gene>
<reference evidence="5 6" key="1">
    <citation type="journal article" date="2004" name="Nature">
        <title>Genome sequence of the ultrasmall unicellular red alga Cyanidioschyzon merolae 10D.</title>
        <authorList>
            <person name="Matsuzaki M."/>
            <person name="Misumi O."/>
            <person name="Shin-i T."/>
            <person name="Maruyama S."/>
            <person name="Takahara M."/>
            <person name="Miyagishima S."/>
            <person name="Mori T."/>
            <person name="Nishida K."/>
            <person name="Yagisawa F."/>
            <person name="Nishida K."/>
            <person name="Yoshida Y."/>
            <person name="Nishimura Y."/>
            <person name="Nakao S."/>
            <person name="Kobayashi T."/>
            <person name="Momoyama Y."/>
            <person name="Higashiyama T."/>
            <person name="Minoda A."/>
            <person name="Sano M."/>
            <person name="Nomoto H."/>
            <person name="Oishi K."/>
            <person name="Hayashi H."/>
            <person name="Ohta F."/>
            <person name="Nishizaka S."/>
            <person name="Haga S."/>
            <person name="Miura S."/>
            <person name="Morishita T."/>
            <person name="Kabeya Y."/>
            <person name="Terasawa K."/>
            <person name="Suzuki Y."/>
            <person name="Ishii Y."/>
            <person name="Asakawa S."/>
            <person name="Takano H."/>
            <person name="Ohta N."/>
            <person name="Kuroiwa H."/>
            <person name="Tanaka K."/>
            <person name="Shimizu N."/>
            <person name="Sugano S."/>
            <person name="Sato N."/>
            <person name="Nozaki H."/>
            <person name="Ogasawara N."/>
            <person name="Kohara Y."/>
            <person name="Kuroiwa T."/>
        </authorList>
    </citation>
    <scope>NUCLEOTIDE SEQUENCE [LARGE SCALE GENOMIC DNA]</scope>
    <source>
        <strain evidence="5 6">10D</strain>
    </source>
</reference>
<reference evidence="5 6" key="2">
    <citation type="journal article" date="2007" name="BMC Biol.">
        <title>A 100%-complete sequence reveals unusually simple genomic features in the hot-spring red alga Cyanidioschyzon merolae.</title>
        <authorList>
            <person name="Nozaki H."/>
            <person name="Takano H."/>
            <person name="Misumi O."/>
            <person name="Terasawa K."/>
            <person name="Matsuzaki M."/>
            <person name="Maruyama S."/>
            <person name="Nishida K."/>
            <person name="Yagisawa F."/>
            <person name="Yoshida Y."/>
            <person name="Fujiwara T."/>
            <person name="Takio S."/>
            <person name="Tamura K."/>
            <person name="Chung S.J."/>
            <person name="Nakamura S."/>
            <person name="Kuroiwa H."/>
            <person name="Tanaka K."/>
            <person name="Sato N."/>
            <person name="Kuroiwa T."/>
        </authorList>
    </citation>
    <scope>NUCLEOTIDE SEQUENCE [LARGE SCALE GENOMIC DNA]</scope>
    <source>
        <strain evidence="5 6">10D</strain>
    </source>
</reference>
<comment type="cofactor">
    <cofactor evidence="1">
        <name>FAD</name>
        <dbReference type="ChEBI" id="CHEBI:57692"/>
    </cofactor>
</comment>
<dbReference type="KEGG" id="cme:CYME_CMC076C"/>
<dbReference type="Gramene" id="CMC076CT">
    <property type="protein sequence ID" value="CMC076CT"/>
    <property type="gene ID" value="CMC076C"/>
</dbReference>
<dbReference type="PANTHER" id="PTHR47215:SF1">
    <property type="entry name" value="F9L1.8 PROTEIN"/>
    <property type="match status" value="1"/>
</dbReference>
<evidence type="ECO:0000259" key="4">
    <source>
        <dbReference type="PROSITE" id="PS51384"/>
    </source>
</evidence>
<dbReference type="PANTHER" id="PTHR47215">
    <property type="match status" value="1"/>
</dbReference>
<dbReference type="AlphaFoldDB" id="M1V6K3"/>
<keyword evidence="6" id="KW-1185">Reference proteome</keyword>
<dbReference type="InterPro" id="IPR001433">
    <property type="entry name" value="OxRdtase_FAD/NAD-bd"/>
</dbReference>
<accession>M1V6K3</accession>
<keyword evidence="3" id="KW-0274">FAD</keyword>
<dbReference type="InterPro" id="IPR017927">
    <property type="entry name" value="FAD-bd_FR_type"/>
</dbReference>
<dbReference type="EMBL" id="AP006485">
    <property type="protein sequence ID" value="BAM79014.1"/>
    <property type="molecule type" value="Genomic_DNA"/>
</dbReference>
<dbReference type="Pfam" id="PF00175">
    <property type="entry name" value="NAD_binding_1"/>
    <property type="match status" value="1"/>
</dbReference>
<dbReference type="SUPFAM" id="SSF63380">
    <property type="entry name" value="Riboflavin synthase domain-like"/>
    <property type="match status" value="1"/>
</dbReference>
<dbReference type="eggNOG" id="ENOG502QQ7C">
    <property type="taxonomic scope" value="Eukaryota"/>
</dbReference>
<dbReference type="STRING" id="280699.M1V6K3"/>
<dbReference type="InterPro" id="IPR001709">
    <property type="entry name" value="Flavoprot_Pyr_Nucl_cyt_Rdtase"/>
</dbReference>
<dbReference type="InterPro" id="IPR017938">
    <property type="entry name" value="Riboflavin_synthase-like_b-brl"/>
</dbReference>
<keyword evidence="2" id="KW-0285">Flavoprotein</keyword>
<dbReference type="RefSeq" id="XP_005535300.1">
    <property type="nucleotide sequence ID" value="XM_005535243.1"/>
</dbReference>
<protein>
    <submittedName>
        <fullName evidence="5">Similar to Na+-translocating NADH:quinone oxidoreductase, subunit Nqr6</fullName>
    </submittedName>
</protein>
<evidence type="ECO:0000256" key="2">
    <source>
        <dbReference type="ARBA" id="ARBA00022630"/>
    </source>
</evidence>
<dbReference type="CDD" id="cd00322">
    <property type="entry name" value="FNR_like"/>
    <property type="match status" value="1"/>
</dbReference>
<proteinExistence type="predicted"/>
<dbReference type="SUPFAM" id="SSF52343">
    <property type="entry name" value="Ferredoxin reductase-like, C-terminal NADP-linked domain"/>
    <property type="match status" value="1"/>
</dbReference>
<evidence type="ECO:0000313" key="6">
    <source>
        <dbReference type="Proteomes" id="UP000007014"/>
    </source>
</evidence>
<dbReference type="HOGENOM" id="CLU_654472_0_0_1"/>
<dbReference type="PRINTS" id="PR00371">
    <property type="entry name" value="FPNCR"/>
</dbReference>
<evidence type="ECO:0000256" key="1">
    <source>
        <dbReference type="ARBA" id="ARBA00001974"/>
    </source>
</evidence>
<dbReference type="GO" id="GO:0016491">
    <property type="term" value="F:oxidoreductase activity"/>
    <property type="evidence" value="ECO:0007669"/>
    <property type="project" value="InterPro"/>
</dbReference>
<dbReference type="PRINTS" id="PR00410">
    <property type="entry name" value="PHEHYDRXLASE"/>
</dbReference>